<dbReference type="PROSITE" id="PS50222">
    <property type="entry name" value="EF_HAND_2"/>
    <property type="match status" value="1"/>
</dbReference>
<evidence type="ECO:0000256" key="1">
    <source>
        <dbReference type="ARBA" id="ARBA00022837"/>
    </source>
</evidence>
<keyword evidence="6" id="KW-1185">Reference proteome</keyword>
<protein>
    <recommendedName>
        <fullName evidence="4">EF-hand domain-containing protein</fullName>
    </recommendedName>
</protein>
<dbReference type="SUPFAM" id="SSF47473">
    <property type="entry name" value="EF-hand"/>
    <property type="match status" value="1"/>
</dbReference>
<name>A0A8H7BS82_9FUNG</name>
<feature type="transmembrane region" description="Helical" evidence="3">
    <location>
        <begin position="465"/>
        <end position="483"/>
    </location>
</feature>
<dbReference type="Gene3D" id="1.10.238.10">
    <property type="entry name" value="EF-hand"/>
    <property type="match status" value="1"/>
</dbReference>
<evidence type="ECO:0000313" key="5">
    <source>
        <dbReference type="EMBL" id="KAF7725863.1"/>
    </source>
</evidence>
<dbReference type="SUPFAM" id="SSF50182">
    <property type="entry name" value="Sm-like ribonucleoproteins"/>
    <property type="match status" value="1"/>
</dbReference>
<feature type="compositionally biased region" description="Acidic residues" evidence="2">
    <location>
        <begin position="57"/>
        <end position="70"/>
    </location>
</feature>
<dbReference type="InterPro" id="IPR058650">
    <property type="entry name" value="Msy1/2-like"/>
</dbReference>
<dbReference type="Pfam" id="PF25886">
    <property type="entry name" value="Msy1"/>
    <property type="match status" value="1"/>
</dbReference>
<keyword evidence="3" id="KW-0472">Membrane</keyword>
<keyword evidence="3" id="KW-0812">Transmembrane</keyword>
<dbReference type="PANTHER" id="PTHR31323:SF1">
    <property type="entry name" value="MECHANOSENSITIVE ION CHANNEL PROTEIN"/>
    <property type="match status" value="1"/>
</dbReference>
<feature type="region of interest" description="Disordered" evidence="2">
    <location>
        <begin position="45"/>
        <end position="82"/>
    </location>
</feature>
<dbReference type="AlphaFoldDB" id="A0A8H7BS82"/>
<dbReference type="Proteomes" id="UP000605846">
    <property type="component" value="Unassembled WGS sequence"/>
</dbReference>
<comment type="caution">
    <text evidence="5">The sequence shown here is derived from an EMBL/GenBank/DDBJ whole genome shotgun (WGS) entry which is preliminary data.</text>
</comment>
<dbReference type="GO" id="GO:0016020">
    <property type="term" value="C:membrane"/>
    <property type="evidence" value="ECO:0007669"/>
    <property type="project" value="InterPro"/>
</dbReference>
<dbReference type="OrthoDB" id="544685at2759"/>
<dbReference type="InterPro" id="IPR006685">
    <property type="entry name" value="MscS_channel_2nd"/>
</dbReference>
<dbReference type="InterPro" id="IPR018247">
    <property type="entry name" value="EF_Hand_1_Ca_BS"/>
</dbReference>
<reference evidence="5" key="1">
    <citation type="submission" date="2020-01" db="EMBL/GenBank/DDBJ databases">
        <title>Genome Sequencing of Three Apophysomyces-Like Fungal Strains Confirms a Novel Fungal Genus in the Mucoromycota with divergent Burkholderia-like Endosymbiotic Bacteria.</title>
        <authorList>
            <person name="Stajich J.E."/>
            <person name="Macias A.M."/>
            <person name="Carter-House D."/>
            <person name="Lovett B."/>
            <person name="Kasson L.R."/>
            <person name="Berry K."/>
            <person name="Grigoriev I."/>
            <person name="Chang Y."/>
            <person name="Spatafora J."/>
            <person name="Kasson M.T."/>
        </authorList>
    </citation>
    <scope>NUCLEOTIDE SEQUENCE</scope>
    <source>
        <strain evidence="5">NRRL A-21654</strain>
    </source>
</reference>
<dbReference type="InterPro" id="IPR002048">
    <property type="entry name" value="EF_hand_dom"/>
</dbReference>
<evidence type="ECO:0000313" key="6">
    <source>
        <dbReference type="Proteomes" id="UP000605846"/>
    </source>
</evidence>
<keyword evidence="3" id="KW-1133">Transmembrane helix</keyword>
<feature type="transmembrane region" description="Helical" evidence="3">
    <location>
        <begin position="105"/>
        <end position="129"/>
    </location>
</feature>
<dbReference type="EMBL" id="JABAYA010000088">
    <property type="protein sequence ID" value="KAF7725863.1"/>
    <property type="molecule type" value="Genomic_DNA"/>
</dbReference>
<feature type="transmembrane region" description="Helical" evidence="3">
    <location>
        <begin position="149"/>
        <end position="178"/>
    </location>
</feature>
<dbReference type="GO" id="GO:0006874">
    <property type="term" value="P:intracellular calcium ion homeostasis"/>
    <property type="evidence" value="ECO:0007669"/>
    <property type="project" value="TreeGrafter"/>
</dbReference>
<dbReference type="PANTHER" id="PTHR31323">
    <property type="entry name" value="MECHANOSENSITIVE ION CHANNEL PROTEIN MSY2"/>
    <property type="match status" value="1"/>
</dbReference>
<feature type="domain" description="EF-hand" evidence="4">
    <location>
        <begin position="412"/>
        <end position="447"/>
    </location>
</feature>
<keyword evidence="1" id="KW-0106">Calcium</keyword>
<dbReference type="InterPro" id="IPR010920">
    <property type="entry name" value="LSM_dom_sf"/>
</dbReference>
<sequence>MALREDEKGLMDNPAPMPQDPFYTVDMEADTQAIPLKNQQHHFPDEDISAIKHASHDDDDDDDFDWNDDPDQPKPARRKTTRERIQAVMATPCCWHYLSPFMKRLLIALFGSAVFIAIAVCFYLLLPIPTEAEQNDVNFKNVRSNVQCWMYWAAFMWHIGWLTTVFIELVPKVVSLWTKIFKGRRSESVKSNMEYYMSLKWYLGLVLMASWNWGSWAFLLQYPFQSVAKQAYSQVIWNVFACIFVTTCLLFIQKTIIQIIATRFNRLAFDDRVRDNKEALKILDTLSKSEARRSKPEHGRLRNRRPPYRLVDGSEDSAVTLTDGRSTSVENVKQKGDVFSNFRKGIQNIVLTDKPDARSRVDKDKMDINSNEFAKKVARKLFYSLAYPNGLIPSGEEDKRSLTLQDFVPYFKSREEAAKAFSVFDKDKNGDLTRREFRDTVVMIYRERKALAQSMRDTSQALGKIDMILLIITVIAVVFISLAVFHVNIWLSLVPLGSFLLALTFVFGSSAETAFRSILFLFVTHPYDVGDYVIIDDQYLLVHNLGIMGTVFIRGDGQTVYAPTQVLMTKLISNVRRSGDMGENVVINVDFNTGTDQIYKLRDRLADWVASQSRDFAPGFDLRVQDIIDMNQLIINMWLPHKGNWQELGKRFQRKTRFMVMLKDTLSELGIKYYLPTQRFTQDRNDNFLGEVKETPQSFAQGTADNRRLRHRSFSNSASGIADGS</sequence>
<dbReference type="PROSITE" id="PS00018">
    <property type="entry name" value="EF_HAND_1"/>
    <property type="match status" value="1"/>
</dbReference>
<evidence type="ECO:0000256" key="2">
    <source>
        <dbReference type="SAM" id="MobiDB-lite"/>
    </source>
</evidence>
<dbReference type="Pfam" id="PF00924">
    <property type="entry name" value="MS_channel_2nd"/>
    <property type="match status" value="1"/>
</dbReference>
<dbReference type="GO" id="GO:0005509">
    <property type="term" value="F:calcium ion binding"/>
    <property type="evidence" value="ECO:0007669"/>
    <property type="project" value="InterPro"/>
</dbReference>
<evidence type="ECO:0000256" key="3">
    <source>
        <dbReference type="SAM" id="Phobius"/>
    </source>
</evidence>
<accession>A0A8H7BS82</accession>
<dbReference type="SMART" id="SM00054">
    <property type="entry name" value="EFh"/>
    <property type="match status" value="1"/>
</dbReference>
<feature type="region of interest" description="Disordered" evidence="2">
    <location>
        <begin position="1"/>
        <end position="24"/>
    </location>
</feature>
<evidence type="ECO:0000259" key="4">
    <source>
        <dbReference type="PROSITE" id="PS50222"/>
    </source>
</evidence>
<feature type="transmembrane region" description="Helical" evidence="3">
    <location>
        <begin position="231"/>
        <end position="252"/>
    </location>
</feature>
<dbReference type="GO" id="GO:0005262">
    <property type="term" value="F:calcium channel activity"/>
    <property type="evidence" value="ECO:0007669"/>
    <property type="project" value="TreeGrafter"/>
</dbReference>
<gene>
    <name evidence="5" type="ORF">EC973_009195</name>
</gene>
<feature type="compositionally biased region" description="Basic and acidic residues" evidence="2">
    <location>
        <begin position="1"/>
        <end position="10"/>
    </location>
</feature>
<dbReference type="InterPro" id="IPR011992">
    <property type="entry name" value="EF-hand-dom_pair"/>
</dbReference>
<proteinExistence type="predicted"/>
<organism evidence="5 6">
    <name type="scientific">Apophysomyces ossiformis</name>
    <dbReference type="NCBI Taxonomy" id="679940"/>
    <lineage>
        <taxon>Eukaryota</taxon>
        <taxon>Fungi</taxon>
        <taxon>Fungi incertae sedis</taxon>
        <taxon>Mucoromycota</taxon>
        <taxon>Mucoromycotina</taxon>
        <taxon>Mucoromycetes</taxon>
        <taxon>Mucorales</taxon>
        <taxon>Mucorineae</taxon>
        <taxon>Mucoraceae</taxon>
        <taxon>Apophysomyces</taxon>
    </lineage>
</organism>
<feature type="transmembrane region" description="Helical" evidence="3">
    <location>
        <begin position="199"/>
        <end position="219"/>
    </location>
</feature>